<dbReference type="EMBL" id="AUZX01013944">
    <property type="protein sequence ID" value="EQD34020.1"/>
    <property type="molecule type" value="Genomic_DNA"/>
</dbReference>
<dbReference type="GO" id="GO:0016491">
    <property type="term" value="F:oxidoreductase activity"/>
    <property type="evidence" value="ECO:0007669"/>
    <property type="project" value="UniProtKB-KW"/>
</dbReference>
<evidence type="ECO:0000256" key="1">
    <source>
        <dbReference type="ARBA" id="ARBA00023002"/>
    </source>
</evidence>
<proteinExistence type="predicted"/>
<organism evidence="2">
    <name type="scientific">mine drainage metagenome</name>
    <dbReference type="NCBI Taxonomy" id="410659"/>
    <lineage>
        <taxon>unclassified sequences</taxon>
        <taxon>metagenomes</taxon>
        <taxon>ecological metagenomes</taxon>
    </lineage>
</organism>
<dbReference type="InterPro" id="IPR029041">
    <property type="entry name" value="FAD-linked_oxidoreductase-like"/>
</dbReference>
<dbReference type="Gene3D" id="3.20.20.220">
    <property type="match status" value="1"/>
</dbReference>
<comment type="caution">
    <text evidence="2">The sequence shown here is derived from an EMBL/GenBank/DDBJ whole genome shotgun (WGS) entry which is preliminary data.</text>
</comment>
<protein>
    <submittedName>
        <fullName evidence="2">5, 10-methylenetetrahydrofolate reductase related protein</fullName>
    </submittedName>
</protein>
<name>T0ZVR5_9ZZZZ</name>
<dbReference type="AlphaFoldDB" id="T0ZVR5"/>
<dbReference type="SUPFAM" id="SSF51730">
    <property type="entry name" value="FAD-linked oxidoreductase"/>
    <property type="match status" value="1"/>
</dbReference>
<accession>T0ZVR5</accession>
<feature type="non-terminal residue" evidence="2">
    <location>
        <position position="96"/>
    </location>
</feature>
<reference evidence="2" key="1">
    <citation type="submission" date="2013-08" db="EMBL/GenBank/DDBJ databases">
        <authorList>
            <person name="Mendez C."/>
            <person name="Richter M."/>
            <person name="Ferrer M."/>
            <person name="Sanchez J."/>
        </authorList>
    </citation>
    <scope>NUCLEOTIDE SEQUENCE</scope>
</reference>
<sequence>MEKISEKVSGLVDVVTVPENPLGKPGIDPILSLYALSEKMDFIAVPHLTPRDKNSLYLRSQGISAMKFGIRNFFVVYGDPISETQHYKGSKGTRCS</sequence>
<evidence type="ECO:0000313" key="2">
    <source>
        <dbReference type="EMBL" id="EQD34020.1"/>
    </source>
</evidence>
<keyword evidence="1" id="KW-0560">Oxidoreductase</keyword>
<reference evidence="2" key="2">
    <citation type="journal article" date="2014" name="ISME J.">
        <title>Microbial stratification in low pH oxic and suboxic macroscopic growths along an acid mine drainage.</title>
        <authorList>
            <person name="Mendez-Garcia C."/>
            <person name="Mesa V."/>
            <person name="Sprenger R.R."/>
            <person name="Richter M."/>
            <person name="Diez M.S."/>
            <person name="Solano J."/>
            <person name="Bargiela R."/>
            <person name="Golyshina O.V."/>
            <person name="Manteca A."/>
            <person name="Ramos J.L."/>
            <person name="Gallego J.R."/>
            <person name="Llorente I."/>
            <person name="Martins Dos Santos V.A."/>
            <person name="Jensen O.N."/>
            <person name="Pelaez A.I."/>
            <person name="Sanchez J."/>
            <person name="Ferrer M."/>
        </authorList>
    </citation>
    <scope>NUCLEOTIDE SEQUENCE</scope>
</reference>
<gene>
    <name evidence="2" type="ORF">B1A_18902</name>
</gene>